<comment type="caution">
    <text evidence="2">The sequence shown here is derived from an EMBL/GenBank/DDBJ whole genome shotgun (WGS) entry which is preliminary data.</text>
</comment>
<dbReference type="SUPFAM" id="SSF56112">
    <property type="entry name" value="Protein kinase-like (PK-like)"/>
    <property type="match status" value="1"/>
</dbReference>
<name>A0AAW0S300_9HYPO</name>
<evidence type="ECO:0000313" key="2">
    <source>
        <dbReference type="EMBL" id="KAK8148892.1"/>
    </source>
</evidence>
<dbReference type="Pfam" id="PF01636">
    <property type="entry name" value="APH"/>
    <property type="match status" value="1"/>
</dbReference>
<dbReference type="InterPro" id="IPR054208">
    <property type="entry name" value="DUF6914"/>
</dbReference>
<sequence>MDKAVRVSWHRLIKGPCDPPEVEAMQYVAAHTSIPIPKLHKIHTTESGHIYIEMEYVQGDTLFFPRMTAGDKASVLGQLRRYVEELRALPPPSPDLVSSAFGNPAHDGRIGGRFFGPMSVSAFQELARGRLIMEEVPLLGEEVLKVHTSRYEIKFTHADLAGRNIIVRGGDIVAIIDWAYAGWYPEYWEFTKTHYVTLLDDWQDNVRTAISPYDLELAAEEILWMRLPEPGTAMICSFGGKVVEHPGSYPSATWLEARTAPARFNSMAQLVTLTLYHRDNLSQGRMRSVFGHKAYHWGVLIVPKEKRPGRVAHAFEATDASVIDTVTFRMTNPSMEWKYKGRLGVDPELSQKLIGQLVVGEIPDGTAPEALYTFFEAVPLPVRNTDPQQGCVTWSINALRALQKRGWAWDFDLDVFKDDALAYADDRIKGKDATEPELKYYVEEDKMSQSNPRVEEADE</sequence>
<organism evidence="2 3">
    <name type="scientific">Beauveria asiatica</name>
    <dbReference type="NCBI Taxonomy" id="1069075"/>
    <lineage>
        <taxon>Eukaryota</taxon>
        <taxon>Fungi</taxon>
        <taxon>Dikarya</taxon>
        <taxon>Ascomycota</taxon>
        <taxon>Pezizomycotina</taxon>
        <taxon>Sordariomycetes</taxon>
        <taxon>Hypocreomycetidae</taxon>
        <taxon>Hypocreales</taxon>
        <taxon>Cordycipitaceae</taxon>
        <taxon>Beauveria</taxon>
    </lineage>
</organism>
<dbReference type="Pfam" id="PF21858">
    <property type="entry name" value="DUF6914"/>
    <property type="match status" value="1"/>
</dbReference>
<keyword evidence="3" id="KW-1185">Reference proteome</keyword>
<dbReference type="PANTHER" id="PTHR21310">
    <property type="entry name" value="AMINOGLYCOSIDE PHOSPHOTRANSFERASE-RELATED-RELATED"/>
    <property type="match status" value="1"/>
</dbReference>
<gene>
    <name evidence="2" type="ORF">G3M48_008875</name>
</gene>
<dbReference type="EMBL" id="JAAHCF010000069">
    <property type="protein sequence ID" value="KAK8148892.1"/>
    <property type="molecule type" value="Genomic_DNA"/>
</dbReference>
<dbReference type="InterPro" id="IPR011009">
    <property type="entry name" value="Kinase-like_dom_sf"/>
</dbReference>
<protein>
    <recommendedName>
        <fullName evidence="1">Aminoglycoside phosphotransferase domain-containing protein</fullName>
    </recommendedName>
</protein>
<evidence type="ECO:0000313" key="3">
    <source>
        <dbReference type="Proteomes" id="UP001397290"/>
    </source>
</evidence>
<dbReference type="Gene3D" id="3.90.1200.10">
    <property type="match status" value="1"/>
</dbReference>
<dbReference type="Proteomes" id="UP001397290">
    <property type="component" value="Unassembled WGS sequence"/>
</dbReference>
<dbReference type="InterPro" id="IPR051678">
    <property type="entry name" value="AGP_Transferase"/>
</dbReference>
<reference evidence="2 3" key="1">
    <citation type="submission" date="2020-02" db="EMBL/GenBank/DDBJ databases">
        <title>Comparative genomics of the hypocrealean fungal genus Beauvera.</title>
        <authorList>
            <person name="Showalter D.N."/>
            <person name="Bushley K.E."/>
            <person name="Rehner S.A."/>
        </authorList>
    </citation>
    <scope>NUCLEOTIDE SEQUENCE [LARGE SCALE GENOMIC DNA]</scope>
    <source>
        <strain evidence="2 3">ARSEF4384</strain>
    </source>
</reference>
<dbReference type="PANTHER" id="PTHR21310:SF55">
    <property type="entry name" value="AMINOGLYCOSIDE PHOSPHOTRANSFERASE DOMAIN-CONTAINING PROTEIN"/>
    <property type="match status" value="1"/>
</dbReference>
<proteinExistence type="predicted"/>
<dbReference type="CDD" id="cd05120">
    <property type="entry name" value="APH_ChoK_like"/>
    <property type="match status" value="1"/>
</dbReference>
<evidence type="ECO:0000259" key="1">
    <source>
        <dbReference type="Pfam" id="PF01636"/>
    </source>
</evidence>
<accession>A0AAW0S300</accession>
<dbReference type="AlphaFoldDB" id="A0AAW0S300"/>
<feature type="domain" description="Aminoglycoside phosphotransferase" evidence="1">
    <location>
        <begin position="20"/>
        <end position="207"/>
    </location>
</feature>
<dbReference type="InterPro" id="IPR002575">
    <property type="entry name" value="Aminoglycoside_PTrfase"/>
</dbReference>